<dbReference type="EMBL" id="CBXV010000004">
    <property type="protein sequence ID" value="CDM65332.1"/>
    <property type="molecule type" value="Genomic_DNA"/>
</dbReference>
<dbReference type="InterPro" id="IPR050763">
    <property type="entry name" value="ABC_transporter_ATP-binding"/>
</dbReference>
<dbReference type="OrthoDB" id="44991at2"/>
<evidence type="ECO:0000313" key="5">
    <source>
        <dbReference type="EMBL" id="CDM65332.1"/>
    </source>
</evidence>
<keyword evidence="6" id="KW-1185">Reference proteome</keyword>
<dbReference type="GO" id="GO:0016887">
    <property type="term" value="F:ATP hydrolysis activity"/>
    <property type="evidence" value="ECO:0007669"/>
    <property type="project" value="InterPro"/>
</dbReference>
<dbReference type="PROSITE" id="PS00211">
    <property type="entry name" value="ABC_TRANSPORTER_1"/>
    <property type="match status" value="1"/>
</dbReference>
<keyword evidence="3" id="KW-0067">ATP-binding</keyword>
<organism evidence="5 6">
    <name type="scientific">Pyrinomonas methylaliphatogenes</name>
    <dbReference type="NCBI Taxonomy" id="454194"/>
    <lineage>
        <taxon>Bacteria</taxon>
        <taxon>Pseudomonadati</taxon>
        <taxon>Acidobacteriota</taxon>
        <taxon>Blastocatellia</taxon>
        <taxon>Blastocatellales</taxon>
        <taxon>Pyrinomonadaceae</taxon>
        <taxon>Pyrinomonas</taxon>
    </lineage>
</organism>
<evidence type="ECO:0000259" key="4">
    <source>
        <dbReference type="PROSITE" id="PS50893"/>
    </source>
</evidence>
<dbReference type="InterPro" id="IPR027417">
    <property type="entry name" value="P-loop_NTPase"/>
</dbReference>
<reference evidence="5 6" key="1">
    <citation type="submission" date="2013-12" db="EMBL/GenBank/DDBJ databases">
        <authorList>
            <person name="Stott M."/>
        </authorList>
    </citation>
    <scope>NUCLEOTIDE SEQUENCE [LARGE SCALE GENOMIC DNA]</scope>
    <source>
        <strain evidence="5 6">K22</strain>
    </source>
</reference>
<dbReference type="AlphaFoldDB" id="A0A0B6WX58"/>
<gene>
    <name evidence="5" type="ORF">PYK22_01330</name>
</gene>
<sequence length="327" mass="36532">MSAAIVIENLYKTYPVPLAGLLRFLRRSTKRPTEALRGVSFKIEAGEIFGLIGRNGAGKTTLVKTIATLIRPTAGRVLVHGYDTVRDEERVRALIGLATAEERSFYWRLTVEQNLLFFARLYGLPERAARRRVAELLDQFELSDQTRRRFAELSSGNRQRLAVARAMLNSPPVLLLDEPTRSLDPVAAASMRAMIAAAARENGATVLLTSHNLHEIEELCARIAIISRGRIVALDAPQALRARHRQTERVSLTIRNLTRHEAIEALAGFIPTLESAERDGIVELRFLRAPEDEALDRALRNLYARGATIIDCQTEKATLLDVLESYD</sequence>
<protein>
    <submittedName>
        <fullName evidence="5">ABC-type multidrug transport system, ATPase component</fullName>
    </submittedName>
</protein>
<proteinExistence type="predicted"/>
<evidence type="ECO:0000313" key="6">
    <source>
        <dbReference type="Proteomes" id="UP000031518"/>
    </source>
</evidence>
<dbReference type="PANTHER" id="PTHR42711:SF18">
    <property type="entry name" value="ABC TRANSPORTER, ATP-BINDING PROTEIN"/>
    <property type="match status" value="1"/>
</dbReference>
<keyword evidence="2" id="KW-0547">Nucleotide-binding</keyword>
<evidence type="ECO:0000256" key="1">
    <source>
        <dbReference type="ARBA" id="ARBA00022448"/>
    </source>
</evidence>
<dbReference type="InterPro" id="IPR003439">
    <property type="entry name" value="ABC_transporter-like_ATP-bd"/>
</dbReference>
<dbReference type="Proteomes" id="UP000031518">
    <property type="component" value="Unassembled WGS sequence"/>
</dbReference>
<accession>A0A0B6WX58</accession>
<dbReference type="PANTHER" id="PTHR42711">
    <property type="entry name" value="ABC TRANSPORTER ATP-BINDING PROTEIN"/>
    <property type="match status" value="1"/>
</dbReference>
<dbReference type="Gene3D" id="3.40.50.300">
    <property type="entry name" value="P-loop containing nucleotide triphosphate hydrolases"/>
    <property type="match status" value="1"/>
</dbReference>
<dbReference type="PROSITE" id="PS50893">
    <property type="entry name" value="ABC_TRANSPORTER_2"/>
    <property type="match status" value="1"/>
</dbReference>
<dbReference type="STRING" id="454194.PYK22_01330"/>
<keyword evidence="1" id="KW-0813">Transport</keyword>
<dbReference type="SMART" id="SM00382">
    <property type="entry name" value="AAA"/>
    <property type="match status" value="1"/>
</dbReference>
<dbReference type="InterPro" id="IPR017871">
    <property type="entry name" value="ABC_transporter-like_CS"/>
</dbReference>
<feature type="domain" description="ABC transporter" evidence="4">
    <location>
        <begin position="5"/>
        <end position="253"/>
    </location>
</feature>
<dbReference type="GO" id="GO:0005524">
    <property type="term" value="F:ATP binding"/>
    <property type="evidence" value="ECO:0007669"/>
    <property type="project" value="UniProtKB-KW"/>
</dbReference>
<evidence type="ECO:0000256" key="2">
    <source>
        <dbReference type="ARBA" id="ARBA00022741"/>
    </source>
</evidence>
<name>A0A0B6WX58_9BACT</name>
<dbReference type="Pfam" id="PF00005">
    <property type="entry name" value="ABC_tran"/>
    <property type="match status" value="1"/>
</dbReference>
<reference evidence="5 6" key="2">
    <citation type="submission" date="2015-01" db="EMBL/GenBank/DDBJ databases">
        <title>Complete genome sequence of Pyrinomonas methylaliphatogenes type strain K22T.</title>
        <authorList>
            <person name="Lee K.C.Y."/>
            <person name="Power J.F."/>
            <person name="Dunfield P.F."/>
            <person name="Morgan X.C."/>
            <person name="Huttenhower C."/>
            <person name="Stott M.B."/>
        </authorList>
    </citation>
    <scope>NUCLEOTIDE SEQUENCE [LARGE SCALE GENOMIC DNA]</scope>
    <source>
        <strain evidence="5 6">K22</strain>
    </source>
</reference>
<dbReference type="RefSeq" id="WP_060635419.1">
    <property type="nucleotide sequence ID" value="NZ_CBXV010000004.1"/>
</dbReference>
<dbReference type="InterPro" id="IPR003593">
    <property type="entry name" value="AAA+_ATPase"/>
</dbReference>
<dbReference type="SUPFAM" id="SSF52540">
    <property type="entry name" value="P-loop containing nucleoside triphosphate hydrolases"/>
    <property type="match status" value="1"/>
</dbReference>
<evidence type="ECO:0000256" key="3">
    <source>
        <dbReference type="ARBA" id="ARBA00022840"/>
    </source>
</evidence>